<dbReference type="InterPro" id="IPR038563">
    <property type="entry name" value="Endonuclease_7_sf"/>
</dbReference>
<dbReference type="GO" id="GO:0004519">
    <property type="term" value="F:endonuclease activity"/>
    <property type="evidence" value="ECO:0007669"/>
    <property type="project" value="UniProtKB-KW"/>
</dbReference>
<feature type="compositionally biased region" description="Basic and acidic residues" evidence="1">
    <location>
        <begin position="113"/>
        <end position="123"/>
    </location>
</feature>
<feature type="region of interest" description="Disordered" evidence="1">
    <location>
        <begin position="110"/>
        <end position="147"/>
    </location>
</feature>
<dbReference type="Gene3D" id="3.40.1800.10">
    <property type="entry name" value="His-Me finger endonucleases"/>
    <property type="match status" value="1"/>
</dbReference>
<accession>A0A7G9VYN0</accession>
<evidence type="ECO:0000313" key="3">
    <source>
        <dbReference type="Proteomes" id="UP000516232"/>
    </source>
</evidence>
<gene>
    <name evidence="2" type="ORF">Aristophanes_00021</name>
</gene>
<keyword evidence="3" id="KW-1185">Reference proteome</keyword>
<evidence type="ECO:0000313" key="2">
    <source>
        <dbReference type="EMBL" id="QNO11445.1"/>
    </source>
</evidence>
<sequence length="147" mass="16405">MSKLVKLSRGAMRAWTIGHLKSKQGGLCAICKKPIDLQVKGNKSDYVVDHCHETGEIRGVLHRSCNAAEGKVVNAAGRWGAKSTKYSDVVPFLKQLVEYLENAQVQGTGLMYPDHRTPEEKAQRARTKRNTAAAIRRAKQKVKEYNE</sequence>
<keyword evidence="2" id="KW-0540">Nuclease</keyword>
<organism evidence="2 3">
    <name type="scientific">Acinetobacter phage Aristophanes</name>
    <dbReference type="NCBI Taxonomy" id="2759203"/>
    <lineage>
        <taxon>Viruses</taxon>
        <taxon>Duplodnaviria</taxon>
        <taxon>Heunggongvirae</taxon>
        <taxon>Uroviricota</taxon>
        <taxon>Caudoviricetes</taxon>
        <taxon>Autographivirales</taxon>
        <taxon>Autoscriptoviridae</taxon>
        <taxon>Beijerinckvirinae</taxon>
        <taxon>Aristophanesvirus</taxon>
        <taxon>Aristophanesvirus aristophanes</taxon>
    </lineage>
</organism>
<protein>
    <submittedName>
        <fullName evidence="2">Recombination endonuclease VII</fullName>
    </submittedName>
</protein>
<organismHost>
    <name type="scientific">Acinetobacter baumannii</name>
    <dbReference type="NCBI Taxonomy" id="470"/>
</organismHost>
<keyword evidence="2" id="KW-0255">Endonuclease</keyword>
<dbReference type="SUPFAM" id="SSF54060">
    <property type="entry name" value="His-Me finger endonucleases"/>
    <property type="match status" value="1"/>
</dbReference>
<dbReference type="Proteomes" id="UP000516232">
    <property type="component" value="Segment"/>
</dbReference>
<dbReference type="Pfam" id="PF02945">
    <property type="entry name" value="Endonuclease_7"/>
    <property type="match status" value="1"/>
</dbReference>
<dbReference type="EMBL" id="MT783706">
    <property type="protein sequence ID" value="QNO11445.1"/>
    <property type="molecule type" value="Genomic_DNA"/>
</dbReference>
<dbReference type="InterPro" id="IPR044925">
    <property type="entry name" value="His-Me_finger_sf"/>
</dbReference>
<reference evidence="2 3" key="1">
    <citation type="submission" date="2020-07" db="EMBL/GenBank/DDBJ databases">
        <authorList>
            <person name="Shneider M.M."/>
            <person name="Timoshina O.V."/>
            <person name="Evseev P.V."/>
            <person name="Shelenkov A.A."/>
            <person name="Mikhailova Y.V."/>
            <person name="Yanushevich Y."/>
            <person name="Shagin D.A."/>
            <person name="Miroshnikov K.A."/>
        </authorList>
    </citation>
    <scope>NUCLEOTIDE SEQUENCE [LARGE SCALE GENOMIC DNA]</scope>
</reference>
<dbReference type="InterPro" id="IPR004211">
    <property type="entry name" value="Endonuclease_7"/>
</dbReference>
<evidence type="ECO:0000256" key="1">
    <source>
        <dbReference type="SAM" id="MobiDB-lite"/>
    </source>
</evidence>
<proteinExistence type="predicted"/>
<keyword evidence="2" id="KW-0378">Hydrolase</keyword>
<name>A0A7G9VYN0_BPACA</name>